<evidence type="ECO:0008006" key="5">
    <source>
        <dbReference type="Google" id="ProtNLM"/>
    </source>
</evidence>
<reference evidence="4" key="1">
    <citation type="submission" date="2017-09" db="EMBL/GenBank/DDBJ databases">
        <title>Depth-based differentiation of microbial function through sediment-hosted aquifers and enrichment of novel symbionts in the deep terrestrial subsurface.</title>
        <authorList>
            <person name="Probst A.J."/>
            <person name="Ladd B."/>
            <person name="Jarett J.K."/>
            <person name="Geller-Mcgrath D.E."/>
            <person name="Sieber C.M.K."/>
            <person name="Emerson J.B."/>
            <person name="Anantharaman K."/>
            <person name="Thomas B.C."/>
            <person name="Malmstrom R."/>
            <person name="Stieglmeier M."/>
            <person name="Klingl A."/>
            <person name="Woyke T."/>
            <person name="Ryan C.M."/>
            <person name="Banfield J.F."/>
        </authorList>
    </citation>
    <scope>NUCLEOTIDE SEQUENCE [LARGE SCALE GENOMIC DNA]</scope>
</reference>
<dbReference type="EMBL" id="PFJK01000146">
    <property type="protein sequence ID" value="PIX77332.1"/>
    <property type="molecule type" value="Genomic_DNA"/>
</dbReference>
<dbReference type="SUPFAM" id="SSF52317">
    <property type="entry name" value="Class I glutamine amidotransferase-like"/>
    <property type="match status" value="1"/>
</dbReference>
<evidence type="ECO:0000256" key="1">
    <source>
        <dbReference type="SAM" id="Coils"/>
    </source>
</evidence>
<dbReference type="AlphaFoldDB" id="A0A2M7M3Q4"/>
<proteinExistence type="predicted"/>
<accession>A0A2M7M3Q4</accession>
<sequence>MLRIFLAMVFSSLILASNLALANQNEVKVGIYKGKTYGAVGIYDTLKEIPNFHPEYFTRIDKENLLRFDVVIIPATGYYIIKEKERLALNAYAYSGYGVLLSSYSVGGWRDRFKVFPEIATATGRVDNRTILVTDKRHPVTKGMDKIIHSYYDHIILKPGPLGRVLANDDSGIHPEIIAGVVGNKGKVLCVGNAFGIASDNSDIKVEGTEKKLLVQGIAWLAKDTPKDSSSYSEWEELSVLRLKIEETCLENYHTICKLWYELGTELDGAGYDLEIFELKEKSIESKVRLLQKKLENAVNNLKDENHRFTERIIKKSFNLIQSKEIQSIQKQVNEHNEEIVEKVKNIEKQFAPEIKSLVEEVNLLTKERAKEPVPRESDWFSKDRFIRIFSYHGYFRKPDYVTKALKWLNTTVLQTYYFQHVWSGDRSIDVEKELYELSKRYNLPIIPGAADYGKIDWFNSAEFKQSIEKEYNTWGKYPGFAGVELDEPTITDKDVRNEEGYKRFREYLRNKYSSSKLKELGIINLESTIPPEKQEESPVLWTELQYFKIELMVNYLKEIEDYLKSIRPDLVFLPPIMQLLVPFTKL</sequence>
<keyword evidence="1" id="KW-0175">Coiled coil</keyword>
<name>A0A2M7M3Q4_9BACT</name>
<dbReference type="Gene3D" id="3.40.50.880">
    <property type="match status" value="1"/>
</dbReference>
<feature type="chain" id="PRO_5014689113" description="Glycoside hydrolase family 42 N-terminal domain-containing protein" evidence="2">
    <location>
        <begin position="23"/>
        <end position="587"/>
    </location>
</feature>
<protein>
    <recommendedName>
        <fullName evidence="5">Glycoside hydrolase family 42 N-terminal domain-containing protein</fullName>
    </recommendedName>
</protein>
<feature type="coiled-coil region" evidence="1">
    <location>
        <begin position="281"/>
        <end position="350"/>
    </location>
</feature>
<evidence type="ECO:0000256" key="2">
    <source>
        <dbReference type="SAM" id="SignalP"/>
    </source>
</evidence>
<feature type="signal peptide" evidence="2">
    <location>
        <begin position="1"/>
        <end position="22"/>
    </location>
</feature>
<keyword evidence="2" id="KW-0732">Signal</keyword>
<evidence type="ECO:0000313" key="3">
    <source>
        <dbReference type="EMBL" id="PIX77332.1"/>
    </source>
</evidence>
<dbReference type="Proteomes" id="UP000229703">
    <property type="component" value="Unassembled WGS sequence"/>
</dbReference>
<dbReference type="InterPro" id="IPR029062">
    <property type="entry name" value="Class_I_gatase-like"/>
</dbReference>
<gene>
    <name evidence="3" type="ORF">COZ37_03215</name>
</gene>
<evidence type="ECO:0000313" key="4">
    <source>
        <dbReference type="Proteomes" id="UP000229703"/>
    </source>
</evidence>
<comment type="caution">
    <text evidence="3">The sequence shown here is derived from an EMBL/GenBank/DDBJ whole genome shotgun (WGS) entry which is preliminary data.</text>
</comment>
<organism evidence="3 4">
    <name type="scientific">bacterium (Candidatus Ratteibacteria) CG_4_10_14_3_um_filter_41_18</name>
    <dbReference type="NCBI Taxonomy" id="2014287"/>
    <lineage>
        <taxon>Bacteria</taxon>
        <taxon>Candidatus Ratteibacteria</taxon>
    </lineage>
</organism>